<feature type="compositionally biased region" description="Polar residues" evidence="1">
    <location>
        <begin position="140"/>
        <end position="149"/>
    </location>
</feature>
<dbReference type="AlphaFoldDB" id="A0A915DV76"/>
<evidence type="ECO:0000256" key="1">
    <source>
        <dbReference type="SAM" id="MobiDB-lite"/>
    </source>
</evidence>
<dbReference type="Proteomes" id="UP000887574">
    <property type="component" value="Unplaced"/>
</dbReference>
<proteinExistence type="predicted"/>
<sequence length="253" mass="28306">MITRRSKRMEEKEKMANSQEATPELLRQFDAKNFVRIDKDLLKSLDNFKGDKADQSSASQPKVEEKSPVVESPSCSKSSVDLSQASGSTTPRNARPPNPSGYSLRTYRKRPSRVYSPEAASPREVRSTKSSTVECEPTKSLPTTSTNAKKITVEEDSTPSSKISPAPSTSSSCQPLRYKKTPKPKMLSLPTSEARKVRYGWFLQDMDSMPVVQSSEKDSHSADPDDYVCFNEKKAWAGEYIMCIGQQNLCKWM</sequence>
<evidence type="ECO:0000313" key="3">
    <source>
        <dbReference type="WBParaSite" id="jg23306.1"/>
    </source>
</evidence>
<reference evidence="3" key="1">
    <citation type="submission" date="2022-11" db="UniProtKB">
        <authorList>
            <consortium name="WormBaseParasite"/>
        </authorList>
    </citation>
    <scope>IDENTIFICATION</scope>
</reference>
<organism evidence="2 3">
    <name type="scientific">Ditylenchus dipsaci</name>
    <dbReference type="NCBI Taxonomy" id="166011"/>
    <lineage>
        <taxon>Eukaryota</taxon>
        <taxon>Metazoa</taxon>
        <taxon>Ecdysozoa</taxon>
        <taxon>Nematoda</taxon>
        <taxon>Chromadorea</taxon>
        <taxon>Rhabditida</taxon>
        <taxon>Tylenchina</taxon>
        <taxon>Tylenchomorpha</taxon>
        <taxon>Sphaerularioidea</taxon>
        <taxon>Anguinidae</taxon>
        <taxon>Anguininae</taxon>
        <taxon>Ditylenchus</taxon>
    </lineage>
</organism>
<feature type="region of interest" description="Disordered" evidence="1">
    <location>
        <begin position="1"/>
        <end position="24"/>
    </location>
</feature>
<feature type="region of interest" description="Disordered" evidence="1">
    <location>
        <begin position="46"/>
        <end position="190"/>
    </location>
</feature>
<accession>A0A915DV76</accession>
<feature type="compositionally biased region" description="Low complexity" evidence="1">
    <location>
        <begin position="158"/>
        <end position="172"/>
    </location>
</feature>
<evidence type="ECO:0000313" key="2">
    <source>
        <dbReference type="Proteomes" id="UP000887574"/>
    </source>
</evidence>
<feature type="compositionally biased region" description="Polar residues" evidence="1">
    <location>
        <begin position="73"/>
        <end position="92"/>
    </location>
</feature>
<dbReference type="WBParaSite" id="jg23306.1">
    <property type="protein sequence ID" value="jg23306.1"/>
    <property type="gene ID" value="jg23306"/>
</dbReference>
<protein>
    <submittedName>
        <fullName evidence="3">Uncharacterized protein</fullName>
    </submittedName>
</protein>
<keyword evidence="2" id="KW-1185">Reference proteome</keyword>
<name>A0A915DV76_9BILA</name>